<keyword evidence="5" id="KW-0808">Transferase</keyword>
<comment type="catalytic activity">
    <reaction evidence="1">
        <text>ATP + protein L-histidine = ADP + protein N-phospho-L-histidine.</text>
        <dbReference type="EC" id="2.7.13.3"/>
    </reaction>
</comment>
<evidence type="ECO:0000313" key="14">
    <source>
        <dbReference type="EMBL" id="MBE6092446.1"/>
    </source>
</evidence>
<dbReference type="InterPro" id="IPR036097">
    <property type="entry name" value="HisK_dim/P_sf"/>
</dbReference>
<dbReference type="InterPro" id="IPR005467">
    <property type="entry name" value="His_kinase_dom"/>
</dbReference>
<dbReference type="Gene3D" id="6.10.340.10">
    <property type="match status" value="1"/>
</dbReference>
<keyword evidence="6 11" id="KW-0812">Transmembrane</keyword>
<evidence type="ECO:0000256" key="6">
    <source>
        <dbReference type="ARBA" id="ARBA00022692"/>
    </source>
</evidence>
<dbReference type="FunFam" id="1.10.287.130:FF:000001">
    <property type="entry name" value="Two-component sensor histidine kinase"/>
    <property type="match status" value="1"/>
</dbReference>
<dbReference type="PROSITE" id="PS50109">
    <property type="entry name" value="HIS_KIN"/>
    <property type="match status" value="1"/>
</dbReference>
<keyword evidence="7" id="KW-0418">Kinase</keyword>
<dbReference type="PANTHER" id="PTHR45436">
    <property type="entry name" value="SENSOR HISTIDINE KINASE YKOH"/>
    <property type="match status" value="1"/>
</dbReference>
<dbReference type="FunFam" id="3.30.565.10:FF:000006">
    <property type="entry name" value="Sensor histidine kinase WalK"/>
    <property type="match status" value="1"/>
</dbReference>
<dbReference type="CDD" id="cd00075">
    <property type="entry name" value="HATPase"/>
    <property type="match status" value="1"/>
</dbReference>
<comment type="caution">
    <text evidence="14">The sequence shown here is derived from an EMBL/GenBank/DDBJ whole genome shotgun (WGS) entry which is preliminary data.</text>
</comment>
<protein>
    <recommendedName>
        <fullName evidence="3">histidine kinase</fullName>
        <ecNumber evidence="3">2.7.13.3</ecNumber>
    </recommendedName>
</protein>
<dbReference type="InterPro" id="IPR004358">
    <property type="entry name" value="Sig_transdc_His_kin-like_C"/>
</dbReference>
<dbReference type="CDD" id="cd00082">
    <property type="entry name" value="HisKA"/>
    <property type="match status" value="1"/>
</dbReference>
<dbReference type="InterPro" id="IPR003661">
    <property type="entry name" value="HisK_dim/P_dom"/>
</dbReference>
<evidence type="ECO:0000259" key="12">
    <source>
        <dbReference type="PROSITE" id="PS50109"/>
    </source>
</evidence>
<dbReference type="EMBL" id="SVBY01000024">
    <property type="protein sequence ID" value="MBE6092446.1"/>
    <property type="molecule type" value="Genomic_DNA"/>
</dbReference>
<dbReference type="CDD" id="cd06225">
    <property type="entry name" value="HAMP"/>
    <property type="match status" value="1"/>
</dbReference>
<dbReference type="InterPro" id="IPR003660">
    <property type="entry name" value="HAMP_dom"/>
</dbReference>
<keyword evidence="8 11" id="KW-1133">Transmembrane helix</keyword>
<dbReference type="SUPFAM" id="SSF158472">
    <property type="entry name" value="HAMP domain-like"/>
    <property type="match status" value="1"/>
</dbReference>
<dbReference type="SUPFAM" id="SSF47384">
    <property type="entry name" value="Homodimeric domain of signal transducing histidine kinase"/>
    <property type="match status" value="1"/>
</dbReference>
<dbReference type="AlphaFoldDB" id="A0A927WQ56"/>
<feature type="domain" description="Histidine kinase" evidence="12">
    <location>
        <begin position="262"/>
        <end position="484"/>
    </location>
</feature>
<evidence type="ECO:0000313" key="15">
    <source>
        <dbReference type="Proteomes" id="UP000761380"/>
    </source>
</evidence>
<evidence type="ECO:0000256" key="7">
    <source>
        <dbReference type="ARBA" id="ARBA00022777"/>
    </source>
</evidence>
<organism evidence="14 15">
    <name type="scientific">Selenomonas ruminantium</name>
    <dbReference type="NCBI Taxonomy" id="971"/>
    <lineage>
        <taxon>Bacteria</taxon>
        <taxon>Bacillati</taxon>
        <taxon>Bacillota</taxon>
        <taxon>Negativicutes</taxon>
        <taxon>Selenomonadales</taxon>
        <taxon>Selenomonadaceae</taxon>
        <taxon>Selenomonas</taxon>
    </lineage>
</organism>
<reference evidence="14" key="1">
    <citation type="submission" date="2019-04" db="EMBL/GenBank/DDBJ databases">
        <title>Evolution of Biomass-Degrading Anaerobic Consortia Revealed by Metagenomics.</title>
        <authorList>
            <person name="Peng X."/>
        </authorList>
    </citation>
    <scope>NUCLEOTIDE SEQUENCE</scope>
    <source>
        <strain evidence="14">SIG240</strain>
    </source>
</reference>
<evidence type="ECO:0000256" key="10">
    <source>
        <dbReference type="ARBA" id="ARBA00023136"/>
    </source>
</evidence>
<keyword evidence="10 11" id="KW-0472">Membrane</keyword>
<feature type="domain" description="HAMP" evidence="13">
    <location>
        <begin position="201"/>
        <end position="254"/>
    </location>
</feature>
<sequence length="484" mass="55222">MQFGIKAWLRHPKMMLNRLRYAQISTKITCFYASVLLLVLLLTSGLTGLGVFFSFYHQAEVELEISMNHVLKVMEQGRAIDMDFGRDDVVLPGVVLRIVDSRGKIVYENDVHYPPIKRIEENTVKNPPFWANKNMQVAQLRNATLYHARMDVEYRGQVYQMHFFKTITAEKHFLETLQKILFLMIILGFLLALVAGFFVSRRILQPIREMTATARKIEVEKMDKRIAVPPVRDELAELAETFNHMLDRLEGGFEQQKRFVSDASHELRTPVTVILGYSDLLSRWGRSDEAVLDEGISSIRSEAENMQQLIEKLLFLARADQNRQVLHKENIELSELLADIIKKMKLVTKDHTVELLQNDDGMIYGDLVTVRQMFRIFLDNSTKYTPKGGRIVVASQKVINAEGSFMEVDLSDNGIGIAKEDQQKVFERFYRVDTSRTKVQGGVSGTGLGLSIASWIAEQHGIEISLTSELGEGTTIHLRIPLCE</sequence>
<evidence type="ECO:0000256" key="3">
    <source>
        <dbReference type="ARBA" id="ARBA00012438"/>
    </source>
</evidence>
<keyword evidence="9" id="KW-0902">Two-component regulatory system</keyword>
<evidence type="ECO:0000259" key="13">
    <source>
        <dbReference type="PROSITE" id="PS50885"/>
    </source>
</evidence>
<dbReference type="SMART" id="SM00387">
    <property type="entry name" value="HATPase_c"/>
    <property type="match status" value="1"/>
</dbReference>
<comment type="subcellular location">
    <subcellularLocation>
        <location evidence="2">Membrane</location>
    </subcellularLocation>
</comment>
<name>A0A927WQ56_SELRU</name>
<accession>A0A927WQ56</accession>
<dbReference type="SUPFAM" id="SSF55874">
    <property type="entry name" value="ATPase domain of HSP90 chaperone/DNA topoisomerase II/histidine kinase"/>
    <property type="match status" value="1"/>
</dbReference>
<dbReference type="SMART" id="SM00304">
    <property type="entry name" value="HAMP"/>
    <property type="match status" value="1"/>
</dbReference>
<proteinExistence type="predicted"/>
<dbReference type="SMART" id="SM00388">
    <property type="entry name" value="HisKA"/>
    <property type="match status" value="1"/>
</dbReference>
<evidence type="ECO:0000256" key="8">
    <source>
        <dbReference type="ARBA" id="ARBA00022989"/>
    </source>
</evidence>
<dbReference type="PANTHER" id="PTHR45436:SF5">
    <property type="entry name" value="SENSOR HISTIDINE KINASE TRCS"/>
    <property type="match status" value="1"/>
</dbReference>
<evidence type="ECO:0000256" key="5">
    <source>
        <dbReference type="ARBA" id="ARBA00022679"/>
    </source>
</evidence>
<dbReference type="Proteomes" id="UP000761380">
    <property type="component" value="Unassembled WGS sequence"/>
</dbReference>
<keyword evidence="4" id="KW-0597">Phosphoprotein</keyword>
<dbReference type="GO" id="GO:0005886">
    <property type="term" value="C:plasma membrane"/>
    <property type="evidence" value="ECO:0007669"/>
    <property type="project" value="TreeGrafter"/>
</dbReference>
<dbReference type="Gene3D" id="3.30.565.10">
    <property type="entry name" value="Histidine kinase-like ATPase, C-terminal domain"/>
    <property type="match status" value="1"/>
</dbReference>
<dbReference type="InterPro" id="IPR050428">
    <property type="entry name" value="TCS_sensor_his_kinase"/>
</dbReference>
<dbReference type="Pfam" id="PF00512">
    <property type="entry name" value="HisKA"/>
    <property type="match status" value="1"/>
</dbReference>
<dbReference type="GO" id="GO:0000155">
    <property type="term" value="F:phosphorelay sensor kinase activity"/>
    <property type="evidence" value="ECO:0007669"/>
    <property type="project" value="InterPro"/>
</dbReference>
<dbReference type="EC" id="2.7.13.3" evidence="3"/>
<dbReference type="Gene3D" id="1.10.287.130">
    <property type="match status" value="1"/>
</dbReference>
<gene>
    <name evidence="14" type="ORF">E7201_04610</name>
</gene>
<dbReference type="PRINTS" id="PR00344">
    <property type="entry name" value="BCTRLSENSOR"/>
</dbReference>
<evidence type="ECO:0000256" key="9">
    <source>
        <dbReference type="ARBA" id="ARBA00023012"/>
    </source>
</evidence>
<dbReference type="Pfam" id="PF02518">
    <property type="entry name" value="HATPase_c"/>
    <property type="match status" value="1"/>
</dbReference>
<dbReference type="InterPro" id="IPR003594">
    <property type="entry name" value="HATPase_dom"/>
</dbReference>
<evidence type="ECO:0000256" key="2">
    <source>
        <dbReference type="ARBA" id="ARBA00004370"/>
    </source>
</evidence>
<dbReference type="Pfam" id="PF00672">
    <property type="entry name" value="HAMP"/>
    <property type="match status" value="1"/>
</dbReference>
<evidence type="ECO:0000256" key="4">
    <source>
        <dbReference type="ARBA" id="ARBA00022553"/>
    </source>
</evidence>
<evidence type="ECO:0000256" key="11">
    <source>
        <dbReference type="SAM" id="Phobius"/>
    </source>
</evidence>
<evidence type="ECO:0000256" key="1">
    <source>
        <dbReference type="ARBA" id="ARBA00000085"/>
    </source>
</evidence>
<dbReference type="PROSITE" id="PS50885">
    <property type="entry name" value="HAMP"/>
    <property type="match status" value="1"/>
</dbReference>
<feature type="transmembrane region" description="Helical" evidence="11">
    <location>
        <begin position="180"/>
        <end position="200"/>
    </location>
</feature>
<dbReference type="InterPro" id="IPR036890">
    <property type="entry name" value="HATPase_C_sf"/>
</dbReference>